<dbReference type="InterPro" id="IPR030935">
    <property type="entry name" value="PBSX_Proteobac"/>
</dbReference>
<protein>
    <submittedName>
        <fullName evidence="2">Phage portal protein</fullName>
    </submittedName>
</protein>
<dbReference type="Pfam" id="PF04860">
    <property type="entry name" value="Phage_portal"/>
    <property type="match status" value="1"/>
</dbReference>
<gene>
    <name evidence="2" type="ORF">QJU78_10280</name>
</gene>
<comment type="caution">
    <text evidence="2">The sequence shown here is derived from an EMBL/GenBank/DDBJ whole genome shotgun (WGS) entry which is preliminary data.</text>
</comment>
<comment type="similarity">
    <text evidence="1">Belongs to the phage portal family. PBSX subfamily.</text>
</comment>
<proteinExistence type="inferred from homology"/>
<dbReference type="EMBL" id="JASAYJ010000030">
    <property type="protein sequence ID" value="MDP8188139.1"/>
    <property type="molecule type" value="Genomic_DNA"/>
</dbReference>
<dbReference type="Proteomes" id="UP001230466">
    <property type="component" value="Unassembled WGS sequence"/>
</dbReference>
<dbReference type="InterPro" id="IPR006944">
    <property type="entry name" value="Phage/GTA_portal"/>
</dbReference>
<reference evidence="2" key="1">
    <citation type="journal article" date="2023" name="Front. Microbiol.">
        <title>Phylogeography and host specificity of Pasteurellaceae pathogenic to sea-farmed fish in the north-east Atlantic.</title>
        <authorList>
            <person name="Gulla S."/>
            <person name="Colquhoun D.J."/>
            <person name="Olsen A.B."/>
            <person name="Spilsberg B."/>
            <person name="Lagesen K."/>
            <person name="Aakesson C.P."/>
            <person name="Strom S."/>
            <person name="Manji F."/>
            <person name="Birkbeck T.H."/>
            <person name="Nilsen H.K."/>
        </authorList>
    </citation>
    <scope>NUCLEOTIDE SEQUENCE</scope>
    <source>
        <strain evidence="2">VIB1234</strain>
    </source>
</reference>
<name>A0AAW8CKJ5_9PAST</name>
<evidence type="ECO:0000313" key="3">
    <source>
        <dbReference type="Proteomes" id="UP001230466"/>
    </source>
</evidence>
<dbReference type="PIRSF" id="PIRSF018494">
    <property type="entry name" value="PBSX_VPQ"/>
    <property type="match status" value="1"/>
</dbReference>
<accession>A0AAW8CKJ5</accession>
<evidence type="ECO:0000313" key="2">
    <source>
        <dbReference type="EMBL" id="MDP8188139.1"/>
    </source>
</evidence>
<dbReference type="RefSeq" id="WP_229577144.1">
    <property type="nucleotide sequence ID" value="NZ_JAGRQI010000006.1"/>
</dbReference>
<dbReference type="InterPro" id="IPR006430">
    <property type="entry name" value="Phage_portal_PBSX"/>
</dbReference>
<organism evidence="2 3">
    <name type="scientific">Pasteurella atlantica</name>
    <dbReference type="NCBI Taxonomy" id="2827233"/>
    <lineage>
        <taxon>Bacteria</taxon>
        <taxon>Pseudomonadati</taxon>
        <taxon>Pseudomonadota</taxon>
        <taxon>Gammaproteobacteria</taxon>
        <taxon>Pasteurellales</taxon>
        <taxon>Pasteurellaceae</taxon>
        <taxon>Pasteurella</taxon>
    </lineage>
</organism>
<sequence length="351" mass="39700">MKKSKKFAKNHRKTTACESVQTFSFSLGEPTPMLDRADILNYFESVLMHDKYYEPPISFNSLAKLRGASTHHESAIDVKKNILLSTITTTDLLSYTQLEKFVQDFLFFGNAYLQVQRNKLGEPLKVTAPLAKYVRVGVEQGKYYQVVNGVDDYEFPDDSIFHLYQPDLNQEVYGMPSYLGALQSLLLNKSATLFRRKYYVNGAHAGSIIYVNDAGIGTDEGKRIKKQLEQAKGKGNFKNLFVHAPAGKDGGIKVIPLSDAVGKDEFLNIKNTSRDDILAAHRVPPQLMGIIPTNTGGFGDVEKAAKVFFINEIKLLQRRLKEINTWLGREVITFEEYELLERIESKDNKKE</sequence>
<evidence type="ECO:0000256" key="1">
    <source>
        <dbReference type="ARBA" id="ARBA00006799"/>
    </source>
</evidence>
<dbReference type="NCBIfam" id="TIGR01540">
    <property type="entry name" value="portal_PBSX"/>
    <property type="match status" value="1"/>
</dbReference>
<dbReference type="AlphaFoldDB" id="A0AAW8CKJ5"/>